<keyword evidence="11" id="KW-0449">Lipoprotein</keyword>
<dbReference type="Gene3D" id="3.10.520.10">
    <property type="entry name" value="ApbE-like domains"/>
    <property type="match status" value="1"/>
</dbReference>
<keyword evidence="12" id="KW-1185">Reference proteome</keyword>
<gene>
    <name evidence="11" type="ordered locus">Hbal_2179</name>
</gene>
<dbReference type="OrthoDB" id="9778595at2"/>
<dbReference type="SUPFAM" id="SSF143631">
    <property type="entry name" value="ApbE-like"/>
    <property type="match status" value="1"/>
</dbReference>
<dbReference type="STRING" id="582402.Hbal_2179"/>
<keyword evidence="5" id="KW-0808">Transferase</keyword>
<evidence type="ECO:0000256" key="9">
    <source>
        <dbReference type="ARBA" id="ARBA00031306"/>
    </source>
</evidence>
<evidence type="ECO:0000256" key="8">
    <source>
        <dbReference type="ARBA" id="ARBA00022842"/>
    </source>
</evidence>
<dbReference type="GO" id="GO:0046872">
    <property type="term" value="F:metal ion binding"/>
    <property type="evidence" value="ECO:0007669"/>
    <property type="project" value="UniProtKB-KW"/>
</dbReference>
<dbReference type="KEGG" id="hba:Hbal_2179"/>
<evidence type="ECO:0000256" key="6">
    <source>
        <dbReference type="ARBA" id="ARBA00022723"/>
    </source>
</evidence>
<name>C6XM28_HIRBI</name>
<evidence type="ECO:0000256" key="2">
    <source>
        <dbReference type="ARBA" id="ARBA00011955"/>
    </source>
</evidence>
<dbReference type="EC" id="2.7.1.180" evidence="2"/>
<dbReference type="EMBL" id="CP001678">
    <property type="protein sequence ID" value="ACT59860.1"/>
    <property type="molecule type" value="Genomic_DNA"/>
</dbReference>
<dbReference type="GO" id="GO:0016740">
    <property type="term" value="F:transferase activity"/>
    <property type="evidence" value="ECO:0007669"/>
    <property type="project" value="UniProtKB-KW"/>
</dbReference>
<proteinExistence type="predicted"/>
<evidence type="ECO:0000313" key="11">
    <source>
        <dbReference type="EMBL" id="ACT59860.1"/>
    </source>
</evidence>
<dbReference type="PANTHER" id="PTHR30040:SF2">
    <property type="entry name" value="FAD:PROTEIN FMN TRANSFERASE"/>
    <property type="match status" value="1"/>
</dbReference>
<keyword evidence="7" id="KW-0274">FAD</keyword>
<keyword evidence="4" id="KW-0285">Flavoprotein</keyword>
<evidence type="ECO:0000256" key="5">
    <source>
        <dbReference type="ARBA" id="ARBA00022679"/>
    </source>
</evidence>
<comment type="cofactor">
    <cofactor evidence="1">
        <name>Mg(2+)</name>
        <dbReference type="ChEBI" id="CHEBI:18420"/>
    </cofactor>
</comment>
<dbReference type="AlphaFoldDB" id="C6XM28"/>
<dbReference type="eggNOG" id="COG1477">
    <property type="taxonomic scope" value="Bacteria"/>
</dbReference>
<evidence type="ECO:0000256" key="3">
    <source>
        <dbReference type="ARBA" id="ARBA00016337"/>
    </source>
</evidence>
<dbReference type="Pfam" id="PF02424">
    <property type="entry name" value="ApbE"/>
    <property type="match status" value="1"/>
</dbReference>
<sequence>MGTNWSAKIYLPANISETEIVQCLNLVFTDYINVFSLWEPRAFISRFNAASVGVVLDVPDLFQSIWQAAIEIKQQTGGAFNPFCFDEISNRGFNPSVEMQLDTAASYVGNPFPLGQGVIAKTDCPQIDLNAIAKGAAVDAMSNELRRLGCVSFLVEIGGEFSAQGLKEDGQPWWVDIETPIPAGILHRVALSGFSVATSGNTHKQNLRRNDINLGHILLTEHSVDAFKSVSVLHPHCMYADAWATALYASPETAVERANSHELAVIFQFPSGEISYSEMLKRHFVN</sequence>
<evidence type="ECO:0000256" key="1">
    <source>
        <dbReference type="ARBA" id="ARBA00001946"/>
    </source>
</evidence>
<evidence type="ECO:0000313" key="12">
    <source>
        <dbReference type="Proteomes" id="UP000002745"/>
    </source>
</evidence>
<dbReference type="Proteomes" id="UP000002745">
    <property type="component" value="Chromosome"/>
</dbReference>
<reference evidence="12" key="1">
    <citation type="journal article" date="2011" name="J. Bacteriol.">
        <title>Genome sequences of eight morphologically diverse alphaproteobacteria.</title>
        <authorList>
            <consortium name="US DOE Joint Genome Institute"/>
            <person name="Brown P.J."/>
            <person name="Kysela D.T."/>
            <person name="Buechlein A."/>
            <person name="Hemmerich C."/>
            <person name="Brun Y.V."/>
        </authorList>
    </citation>
    <scope>NUCLEOTIDE SEQUENCE [LARGE SCALE GENOMIC DNA]</scope>
    <source>
        <strain evidence="12">ATCC 49814 / DSM 5838 / IFAM 1418</strain>
    </source>
</reference>
<comment type="catalytic activity">
    <reaction evidence="10">
        <text>L-threonyl-[protein] + FAD = FMN-L-threonyl-[protein] + AMP + H(+)</text>
        <dbReference type="Rhea" id="RHEA:36847"/>
        <dbReference type="Rhea" id="RHEA-COMP:11060"/>
        <dbReference type="Rhea" id="RHEA-COMP:11061"/>
        <dbReference type="ChEBI" id="CHEBI:15378"/>
        <dbReference type="ChEBI" id="CHEBI:30013"/>
        <dbReference type="ChEBI" id="CHEBI:57692"/>
        <dbReference type="ChEBI" id="CHEBI:74257"/>
        <dbReference type="ChEBI" id="CHEBI:456215"/>
        <dbReference type="EC" id="2.7.1.180"/>
    </reaction>
</comment>
<keyword evidence="8" id="KW-0460">Magnesium</keyword>
<dbReference type="PANTHER" id="PTHR30040">
    <property type="entry name" value="THIAMINE BIOSYNTHESIS LIPOPROTEIN APBE"/>
    <property type="match status" value="1"/>
</dbReference>
<organism evidence="11 12">
    <name type="scientific">Hirschia baltica (strain ATCC 49814 / DSM 5838 / IFAM 1418)</name>
    <dbReference type="NCBI Taxonomy" id="582402"/>
    <lineage>
        <taxon>Bacteria</taxon>
        <taxon>Pseudomonadati</taxon>
        <taxon>Pseudomonadota</taxon>
        <taxon>Alphaproteobacteria</taxon>
        <taxon>Hyphomonadales</taxon>
        <taxon>Hyphomonadaceae</taxon>
        <taxon>Hirschia</taxon>
    </lineage>
</organism>
<evidence type="ECO:0000256" key="10">
    <source>
        <dbReference type="ARBA" id="ARBA00048540"/>
    </source>
</evidence>
<dbReference type="InterPro" id="IPR024932">
    <property type="entry name" value="ApbE"/>
</dbReference>
<dbReference type="RefSeq" id="WP_015828010.1">
    <property type="nucleotide sequence ID" value="NC_012982.1"/>
</dbReference>
<evidence type="ECO:0000256" key="4">
    <source>
        <dbReference type="ARBA" id="ARBA00022630"/>
    </source>
</evidence>
<protein>
    <recommendedName>
        <fullName evidence="3">FAD:protein FMN transferase</fullName>
        <ecNumber evidence="2">2.7.1.180</ecNumber>
    </recommendedName>
    <alternativeName>
        <fullName evidence="9">Flavin transferase</fullName>
    </alternativeName>
</protein>
<dbReference type="HOGENOM" id="CLU_044403_0_2_5"/>
<evidence type="ECO:0000256" key="7">
    <source>
        <dbReference type="ARBA" id="ARBA00022827"/>
    </source>
</evidence>
<keyword evidence="6" id="KW-0479">Metal-binding</keyword>
<accession>C6XM28</accession>
<dbReference type="InterPro" id="IPR003374">
    <property type="entry name" value="ApbE-like_sf"/>
</dbReference>